<evidence type="ECO:0000259" key="1">
    <source>
        <dbReference type="PROSITE" id="PS50824"/>
    </source>
</evidence>
<organism evidence="2 3">
    <name type="scientific">Cirrhinus mrigala</name>
    <name type="common">Mrigala</name>
    <dbReference type="NCBI Taxonomy" id="683832"/>
    <lineage>
        <taxon>Eukaryota</taxon>
        <taxon>Metazoa</taxon>
        <taxon>Chordata</taxon>
        <taxon>Craniata</taxon>
        <taxon>Vertebrata</taxon>
        <taxon>Euteleostomi</taxon>
        <taxon>Actinopterygii</taxon>
        <taxon>Neopterygii</taxon>
        <taxon>Teleostei</taxon>
        <taxon>Ostariophysi</taxon>
        <taxon>Cypriniformes</taxon>
        <taxon>Cyprinidae</taxon>
        <taxon>Labeoninae</taxon>
        <taxon>Labeonini</taxon>
        <taxon>Cirrhinus</taxon>
    </lineage>
</organism>
<dbReference type="SMART" id="SM01289">
    <property type="entry name" value="PYRIN"/>
    <property type="match status" value="1"/>
</dbReference>
<dbReference type="Pfam" id="PF02758">
    <property type="entry name" value="PYRIN"/>
    <property type="match status" value="1"/>
</dbReference>
<feature type="non-terminal residue" evidence="2">
    <location>
        <position position="85"/>
    </location>
</feature>
<sequence>MAVHEILLECLENLDSEEMELFTWYLTQGINDFKIPKGQLEKKPRCAVVDCMIQRYHRDGAGNLTLLVLEKMKQMDLAKELREKL</sequence>
<protein>
    <recommendedName>
        <fullName evidence="1">Pyrin domain-containing protein</fullName>
    </recommendedName>
</protein>
<comment type="caution">
    <text evidence="2">The sequence shown here is derived from an EMBL/GenBank/DDBJ whole genome shotgun (WGS) entry which is preliminary data.</text>
</comment>
<name>A0ABD0QMV1_CIRMR</name>
<evidence type="ECO:0000313" key="3">
    <source>
        <dbReference type="Proteomes" id="UP001529510"/>
    </source>
</evidence>
<dbReference type="Gene3D" id="1.10.533.10">
    <property type="entry name" value="Death Domain, Fas"/>
    <property type="match status" value="1"/>
</dbReference>
<feature type="domain" description="Pyrin" evidence="1">
    <location>
        <begin position="1"/>
        <end position="85"/>
    </location>
</feature>
<dbReference type="InterPro" id="IPR011029">
    <property type="entry name" value="DEATH-like_dom_sf"/>
</dbReference>
<dbReference type="SUPFAM" id="SSF47986">
    <property type="entry name" value="DEATH domain"/>
    <property type="match status" value="1"/>
</dbReference>
<accession>A0ABD0QMV1</accession>
<dbReference type="EMBL" id="JAMKFB020000007">
    <property type="protein sequence ID" value="KAL0187564.1"/>
    <property type="molecule type" value="Genomic_DNA"/>
</dbReference>
<dbReference type="InterPro" id="IPR004020">
    <property type="entry name" value="DAPIN"/>
</dbReference>
<dbReference type="PROSITE" id="PS50824">
    <property type="entry name" value="DAPIN"/>
    <property type="match status" value="1"/>
</dbReference>
<dbReference type="Proteomes" id="UP001529510">
    <property type="component" value="Unassembled WGS sequence"/>
</dbReference>
<reference evidence="2 3" key="1">
    <citation type="submission" date="2024-05" db="EMBL/GenBank/DDBJ databases">
        <title>Genome sequencing and assembly of Indian major carp, Cirrhinus mrigala (Hamilton, 1822).</title>
        <authorList>
            <person name="Mohindra V."/>
            <person name="Chowdhury L.M."/>
            <person name="Lal K."/>
            <person name="Jena J.K."/>
        </authorList>
    </citation>
    <scope>NUCLEOTIDE SEQUENCE [LARGE SCALE GENOMIC DNA]</scope>
    <source>
        <strain evidence="2">CM1030</strain>
        <tissue evidence="2">Blood</tissue>
    </source>
</reference>
<proteinExistence type="predicted"/>
<gene>
    <name evidence="2" type="ORF">M9458_014663</name>
</gene>
<keyword evidence="3" id="KW-1185">Reference proteome</keyword>
<evidence type="ECO:0000313" key="2">
    <source>
        <dbReference type="EMBL" id="KAL0187564.1"/>
    </source>
</evidence>
<dbReference type="AlphaFoldDB" id="A0ABD0QMV1"/>